<accession>A0A3N4MDE2</accession>
<keyword evidence="4" id="KW-0804">Transcription</keyword>
<dbReference type="InterPro" id="IPR007627">
    <property type="entry name" value="RNA_pol_sigma70_r2"/>
</dbReference>
<dbReference type="InterPro" id="IPR013325">
    <property type="entry name" value="RNA_pol_sigma_r2"/>
</dbReference>
<keyword evidence="3" id="KW-0731">Sigma factor</keyword>
<dbReference type="OrthoDB" id="654988at2"/>
<sequence length="203" mass="24302">MEQTGDKELIRLICMSDYAAFEELHRRYWQKLHQLAYRKIGDRQETFDLLQEMFIELWEKRETLHFGDELGGWLQKRLWFKLSGYFRTKGFREKHQENFRQYLGSETGSLRFDPAELRELTASYEDLMAVIQKTIEDMPERMREVFLLNRSGQQSVNDIALQLNISPKTVRNQLERAIARLRKSTESYDPTALEVLFILWLLS</sequence>
<dbReference type="SUPFAM" id="SSF88946">
    <property type="entry name" value="Sigma2 domain of RNA polymerase sigma factors"/>
    <property type="match status" value="1"/>
</dbReference>
<organism evidence="7 8">
    <name type="scientific">Chitinophaga barathri</name>
    <dbReference type="NCBI Taxonomy" id="1647451"/>
    <lineage>
        <taxon>Bacteria</taxon>
        <taxon>Pseudomonadati</taxon>
        <taxon>Bacteroidota</taxon>
        <taxon>Chitinophagia</taxon>
        <taxon>Chitinophagales</taxon>
        <taxon>Chitinophagaceae</taxon>
        <taxon>Chitinophaga</taxon>
    </lineage>
</organism>
<dbReference type="EMBL" id="RMBX01000010">
    <property type="protein sequence ID" value="RPD39597.1"/>
    <property type="molecule type" value="Genomic_DNA"/>
</dbReference>
<dbReference type="SUPFAM" id="SSF88659">
    <property type="entry name" value="Sigma3 and sigma4 domains of RNA polymerase sigma factors"/>
    <property type="match status" value="1"/>
</dbReference>
<evidence type="ECO:0000313" key="8">
    <source>
        <dbReference type="Proteomes" id="UP000279089"/>
    </source>
</evidence>
<dbReference type="GO" id="GO:0003677">
    <property type="term" value="F:DNA binding"/>
    <property type="evidence" value="ECO:0007669"/>
    <property type="project" value="InterPro"/>
</dbReference>
<dbReference type="PANTHER" id="PTHR43133">
    <property type="entry name" value="RNA POLYMERASE ECF-TYPE SIGMA FACTO"/>
    <property type="match status" value="1"/>
</dbReference>
<evidence type="ECO:0000256" key="4">
    <source>
        <dbReference type="ARBA" id="ARBA00023163"/>
    </source>
</evidence>
<dbReference type="InterPro" id="IPR039425">
    <property type="entry name" value="RNA_pol_sigma-70-like"/>
</dbReference>
<feature type="domain" description="RNA polymerase sigma factor 70 region 4 type 2" evidence="6">
    <location>
        <begin position="131"/>
        <end position="181"/>
    </location>
</feature>
<dbReference type="InterPro" id="IPR036388">
    <property type="entry name" value="WH-like_DNA-bd_sf"/>
</dbReference>
<keyword evidence="8" id="KW-1185">Reference proteome</keyword>
<evidence type="ECO:0000256" key="1">
    <source>
        <dbReference type="ARBA" id="ARBA00010641"/>
    </source>
</evidence>
<comment type="similarity">
    <text evidence="1">Belongs to the sigma-70 factor family. ECF subfamily.</text>
</comment>
<proteinExistence type="inferred from homology"/>
<dbReference type="InterPro" id="IPR014284">
    <property type="entry name" value="RNA_pol_sigma-70_dom"/>
</dbReference>
<dbReference type="Gene3D" id="1.10.1740.10">
    <property type="match status" value="1"/>
</dbReference>
<reference evidence="8" key="1">
    <citation type="submission" date="2018-11" db="EMBL/GenBank/DDBJ databases">
        <title>Chitinophaga lutea sp.nov., isolate from arsenic contaminated soil.</title>
        <authorList>
            <person name="Zong Y."/>
        </authorList>
    </citation>
    <scope>NUCLEOTIDE SEQUENCE [LARGE SCALE GENOMIC DNA]</scope>
    <source>
        <strain evidence="8">YLT18</strain>
    </source>
</reference>
<dbReference type="GO" id="GO:0016987">
    <property type="term" value="F:sigma factor activity"/>
    <property type="evidence" value="ECO:0007669"/>
    <property type="project" value="UniProtKB-KW"/>
</dbReference>
<dbReference type="Pfam" id="PF04542">
    <property type="entry name" value="Sigma70_r2"/>
    <property type="match status" value="1"/>
</dbReference>
<dbReference type="Proteomes" id="UP000279089">
    <property type="component" value="Unassembled WGS sequence"/>
</dbReference>
<name>A0A3N4MDE2_9BACT</name>
<evidence type="ECO:0000256" key="3">
    <source>
        <dbReference type="ARBA" id="ARBA00023082"/>
    </source>
</evidence>
<dbReference type="InterPro" id="IPR013324">
    <property type="entry name" value="RNA_pol_sigma_r3/r4-like"/>
</dbReference>
<dbReference type="AlphaFoldDB" id="A0A3N4MDE2"/>
<dbReference type="InterPro" id="IPR013249">
    <property type="entry name" value="RNA_pol_sigma70_r4_t2"/>
</dbReference>
<dbReference type="NCBIfam" id="TIGR02937">
    <property type="entry name" value="sigma70-ECF"/>
    <property type="match status" value="1"/>
</dbReference>
<dbReference type="Gene3D" id="1.10.10.10">
    <property type="entry name" value="Winged helix-like DNA-binding domain superfamily/Winged helix DNA-binding domain"/>
    <property type="match status" value="1"/>
</dbReference>
<dbReference type="PANTHER" id="PTHR43133:SF46">
    <property type="entry name" value="RNA POLYMERASE SIGMA-70 FACTOR ECF SUBFAMILY"/>
    <property type="match status" value="1"/>
</dbReference>
<protein>
    <submittedName>
        <fullName evidence="7">Sigma-70 family RNA polymerase sigma factor</fullName>
    </submittedName>
</protein>
<dbReference type="Pfam" id="PF08281">
    <property type="entry name" value="Sigma70_r4_2"/>
    <property type="match status" value="1"/>
</dbReference>
<comment type="caution">
    <text evidence="7">The sequence shown here is derived from an EMBL/GenBank/DDBJ whole genome shotgun (WGS) entry which is preliminary data.</text>
</comment>
<dbReference type="GO" id="GO:0006352">
    <property type="term" value="P:DNA-templated transcription initiation"/>
    <property type="evidence" value="ECO:0007669"/>
    <property type="project" value="InterPro"/>
</dbReference>
<dbReference type="RefSeq" id="WP_120515736.1">
    <property type="nucleotide sequence ID" value="NZ_QXZY01000004.1"/>
</dbReference>
<evidence type="ECO:0000256" key="2">
    <source>
        <dbReference type="ARBA" id="ARBA00023015"/>
    </source>
</evidence>
<evidence type="ECO:0000259" key="5">
    <source>
        <dbReference type="Pfam" id="PF04542"/>
    </source>
</evidence>
<feature type="domain" description="RNA polymerase sigma-70 region 2" evidence="5">
    <location>
        <begin position="24"/>
        <end position="89"/>
    </location>
</feature>
<evidence type="ECO:0000313" key="7">
    <source>
        <dbReference type="EMBL" id="RPD39597.1"/>
    </source>
</evidence>
<gene>
    <name evidence="7" type="ORF">EG028_18275</name>
</gene>
<keyword evidence="2" id="KW-0805">Transcription regulation</keyword>
<evidence type="ECO:0000259" key="6">
    <source>
        <dbReference type="Pfam" id="PF08281"/>
    </source>
</evidence>